<protein>
    <submittedName>
        <fullName evidence="3">DUF4352 domain-containing protein</fullName>
    </submittedName>
</protein>
<keyword evidence="1" id="KW-0732">Signal</keyword>
<dbReference type="Pfam" id="PF11611">
    <property type="entry name" value="DUF4352"/>
    <property type="match status" value="1"/>
</dbReference>
<comment type="caution">
    <text evidence="3">The sequence shown here is derived from an EMBL/GenBank/DDBJ whole genome shotgun (WGS) entry which is preliminary data.</text>
</comment>
<dbReference type="InterPro" id="IPR029050">
    <property type="entry name" value="Immunoprotect_excell_Ig-like"/>
</dbReference>
<evidence type="ECO:0000313" key="4">
    <source>
        <dbReference type="Proteomes" id="UP001595923"/>
    </source>
</evidence>
<dbReference type="RefSeq" id="WP_378576828.1">
    <property type="nucleotide sequence ID" value="NZ_JBHSFQ010000020.1"/>
</dbReference>
<evidence type="ECO:0000256" key="1">
    <source>
        <dbReference type="ARBA" id="ARBA00022729"/>
    </source>
</evidence>
<gene>
    <name evidence="3" type="ORF">ACFO4E_19480</name>
</gene>
<accession>A0ABV9E1K8</accession>
<proteinExistence type="predicted"/>
<sequence>MKGLLARRSTTIVLSLILLGLIMGAHSLIPPTLATSEPIGYAGGIGTTVDARQFTIEVRDVRFARSITDDSGDDEFGVPSEPIEANGVWVVVDATIESTRSTMRNVRAELDTGEDYAYSGTTWSSNVFDSASPSLSPGRPVTGAFAFEVPEERLTELSLRAVVSHSLDERLAAQADIDLGLSGAGLTDRIDGADDVTAIPPIETH</sequence>
<keyword evidence="4" id="KW-1185">Reference proteome</keyword>
<dbReference type="Proteomes" id="UP001595923">
    <property type="component" value="Unassembled WGS sequence"/>
</dbReference>
<reference evidence="4" key="1">
    <citation type="journal article" date="2019" name="Int. J. Syst. Evol. Microbiol.">
        <title>The Global Catalogue of Microorganisms (GCM) 10K type strain sequencing project: providing services to taxonomists for standard genome sequencing and annotation.</title>
        <authorList>
            <consortium name="The Broad Institute Genomics Platform"/>
            <consortium name="The Broad Institute Genome Sequencing Center for Infectious Disease"/>
            <person name="Wu L."/>
            <person name="Ma J."/>
        </authorList>
    </citation>
    <scope>NUCLEOTIDE SEQUENCE [LARGE SCALE GENOMIC DNA]</scope>
    <source>
        <strain evidence="4">XZYJ18</strain>
    </source>
</reference>
<dbReference type="Gene3D" id="2.60.40.1240">
    <property type="match status" value="1"/>
</dbReference>
<evidence type="ECO:0000259" key="2">
    <source>
        <dbReference type="Pfam" id="PF11611"/>
    </source>
</evidence>
<dbReference type="EMBL" id="JBHSFQ010000020">
    <property type="protein sequence ID" value="MFC4564049.1"/>
    <property type="molecule type" value="Genomic_DNA"/>
</dbReference>
<evidence type="ECO:0000313" key="3">
    <source>
        <dbReference type="EMBL" id="MFC4564049.1"/>
    </source>
</evidence>
<feature type="domain" description="DUF4352" evidence="2">
    <location>
        <begin position="44"/>
        <end position="154"/>
    </location>
</feature>
<name>A0ABV9E1K8_9ACTN</name>
<organism evidence="3 4">
    <name type="scientific">Nocardiopsis mangrovi</name>
    <dbReference type="NCBI Taxonomy" id="1179818"/>
    <lineage>
        <taxon>Bacteria</taxon>
        <taxon>Bacillati</taxon>
        <taxon>Actinomycetota</taxon>
        <taxon>Actinomycetes</taxon>
        <taxon>Streptosporangiales</taxon>
        <taxon>Nocardiopsidaceae</taxon>
        <taxon>Nocardiopsis</taxon>
    </lineage>
</organism>
<dbReference type="InterPro" id="IPR029051">
    <property type="entry name" value="DUF4352"/>
</dbReference>